<dbReference type="OrthoDB" id="275660at2157"/>
<keyword evidence="1" id="KW-0472">Membrane</keyword>
<evidence type="ECO:0000259" key="2">
    <source>
        <dbReference type="Pfam" id="PF26255"/>
    </source>
</evidence>
<comment type="caution">
    <text evidence="3">The sequence shown here is derived from an EMBL/GenBank/DDBJ whole genome shotgun (WGS) entry which is preliminary data.</text>
</comment>
<dbReference type="InterPro" id="IPR019546">
    <property type="entry name" value="TAT_signal_bac_arc"/>
</dbReference>
<evidence type="ECO:0000256" key="1">
    <source>
        <dbReference type="SAM" id="Phobius"/>
    </source>
</evidence>
<keyword evidence="1" id="KW-1133">Transmembrane helix</keyword>
<dbReference type="NCBIfam" id="TIGR01409">
    <property type="entry name" value="TAT_signal_seq"/>
    <property type="match status" value="1"/>
</dbReference>
<protein>
    <recommendedName>
        <fullName evidence="2">Envelope protein N-terminal domain-containing protein</fullName>
    </recommendedName>
</protein>
<evidence type="ECO:0000313" key="4">
    <source>
        <dbReference type="Proteomes" id="UP000628840"/>
    </source>
</evidence>
<name>A0A830EXC0_9EURY</name>
<dbReference type="RefSeq" id="WP_188882632.1">
    <property type="nucleotide sequence ID" value="NZ_BMPF01000002.1"/>
</dbReference>
<dbReference type="InterPro" id="IPR058677">
    <property type="entry name" value="ORF4_N"/>
</dbReference>
<keyword evidence="4" id="KW-1185">Reference proteome</keyword>
<keyword evidence="1" id="KW-0812">Transmembrane</keyword>
<dbReference type="Pfam" id="PF26255">
    <property type="entry name" value="Viral_env_HRPV"/>
    <property type="match status" value="1"/>
</dbReference>
<feature type="transmembrane region" description="Helical" evidence="1">
    <location>
        <begin position="574"/>
        <end position="593"/>
    </location>
</feature>
<accession>A0A830EXC0</accession>
<evidence type="ECO:0000313" key="3">
    <source>
        <dbReference type="EMBL" id="GGL33893.1"/>
    </source>
</evidence>
<dbReference type="PROSITE" id="PS51318">
    <property type="entry name" value="TAT"/>
    <property type="match status" value="1"/>
</dbReference>
<dbReference type="Proteomes" id="UP000628840">
    <property type="component" value="Unassembled WGS sequence"/>
</dbReference>
<dbReference type="InterPro" id="IPR006311">
    <property type="entry name" value="TAT_signal"/>
</dbReference>
<gene>
    <name evidence="3" type="ORF">GCM10009037_16880</name>
</gene>
<dbReference type="AlphaFoldDB" id="A0A830EXC0"/>
<proteinExistence type="predicted"/>
<feature type="domain" description="Envelope protein N-terminal" evidence="2">
    <location>
        <begin position="78"/>
        <end position="342"/>
    </location>
</feature>
<dbReference type="EMBL" id="BMPF01000002">
    <property type="protein sequence ID" value="GGL33893.1"/>
    <property type="molecule type" value="Genomic_DNA"/>
</dbReference>
<organism evidence="3 4">
    <name type="scientific">Halarchaeum grantii</name>
    <dbReference type="NCBI Taxonomy" id="1193105"/>
    <lineage>
        <taxon>Archaea</taxon>
        <taxon>Methanobacteriati</taxon>
        <taxon>Methanobacteriota</taxon>
        <taxon>Stenosarchaea group</taxon>
        <taxon>Halobacteria</taxon>
        <taxon>Halobacteriales</taxon>
        <taxon>Halobacteriaceae</taxon>
    </lineage>
</organism>
<reference evidence="3 4" key="1">
    <citation type="journal article" date="2019" name="Int. J. Syst. Evol. Microbiol.">
        <title>The Global Catalogue of Microorganisms (GCM) 10K type strain sequencing project: providing services to taxonomists for standard genome sequencing and annotation.</title>
        <authorList>
            <consortium name="The Broad Institute Genomics Platform"/>
            <consortium name="The Broad Institute Genome Sequencing Center for Infectious Disease"/>
            <person name="Wu L."/>
            <person name="Ma J."/>
        </authorList>
    </citation>
    <scope>NUCLEOTIDE SEQUENCE [LARGE SCALE GENOMIC DNA]</scope>
    <source>
        <strain evidence="3 4">JCM 19585</strain>
    </source>
</reference>
<sequence length="598" mass="63159">MPETTPQRTATSRRRFLKGIGVGVGAAATGGVGLQHATRNAEAIDAAGVIGAAAKATPVGASVAWTLRAIDTLLPADSPPSGLTASALKNRVREAIRKRKSVNQSTFIDNQNIISSGLENSLYIDGKTAAIEALNNGATQSEVQTAAVDAYESHLATIQENLLKSWNESVNELGTLLSSMESHADVSTYSVLQGGHSDSASYPGGAGSQWRPSAASARSVTLADGSSFSLTPLNLYDGTNSYTIIYDPLAFTQNSKSDAWVSAPGEDIGYLRFSDWNGLWSDLQDVKSNVNNGIITWVENVYSQVQSGEISISDLVTPRMRANNMARDDGKANAIADLTALNIPVAAGDQTTIEIAKSNATLTLSGTMAYTGDMTIQPGTAYDPSSWSSAVAYFSYDRSTASGTWSAYETAVDGGIVSFTAEPYDGTLYRITTAANETVTAQASDFTPVDADGNTVDPTSTTPDHWEADLSADLATAITEVASVKMASATTDTEMVTIMLDDPFTVKSIKRDGESVDSATFEETEPQTDSNYITEDEWQQMVDRQQELIDQYEASKNSGGGSWIPTLPSFGDTGSLLGGAVVLLGGVAGISYFKGRTK</sequence>